<accession>A0A812Y5I3</accession>
<evidence type="ECO:0000313" key="3">
    <source>
        <dbReference type="Proteomes" id="UP000601435"/>
    </source>
</evidence>
<organism evidence="2 3">
    <name type="scientific">Symbiodinium necroappetens</name>
    <dbReference type="NCBI Taxonomy" id="1628268"/>
    <lineage>
        <taxon>Eukaryota</taxon>
        <taxon>Sar</taxon>
        <taxon>Alveolata</taxon>
        <taxon>Dinophyceae</taxon>
        <taxon>Suessiales</taxon>
        <taxon>Symbiodiniaceae</taxon>
        <taxon>Symbiodinium</taxon>
    </lineage>
</organism>
<gene>
    <name evidence="2" type="ORF">SNEC2469_LOCUS22397</name>
</gene>
<name>A0A812Y5I3_9DINO</name>
<reference evidence="2" key="1">
    <citation type="submission" date="2021-02" db="EMBL/GenBank/DDBJ databases">
        <authorList>
            <person name="Dougan E. K."/>
            <person name="Rhodes N."/>
            <person name="Thang M."/>
            <person name="Chan C."/>
        </authorList>
    </citation>
    <scope>NUCLEOTIDE SEQUENCE</scope>
</reference>
<dbReference type="EMBL" id="CAJNJA010040592">
    <property type="protein sequence ID" value="CAE7767432.1"/>
    <property type="molecule type" value="Genomic_DNA"/>
</dbReference>
<dbReference type="OrthoDB" id="440429at2759"/>
<proteinExistence type="predicted"/>
<comment type="caution">
    <text evidence="2">The sequence shown here is derived from an EMBL/GenBank/DDBJ whole genome shotgun (WGS) entry which is preliminary data.</text>
</comment>
<sequence>MHGCWQREGYTKLAVSGALCLCGLAALKLREVQTAGSPSRGTSQEPAAEDLESALGGTEPGEASSPKASAGRGEELQITPEAKESIRHQEREAGASYYLSRISEERAQVLKLGTGLVLVLGLVYYFWPNVPPQSPDGPEGQTSTQETEVSLEAGSSAAGQMGEGTAAASIHTRQTEVVFENAPKDSQAWDMSASVRGIKGGVSEKVRMFQR</sequence>
<dbReference type="AlphaFoldDB" id="A0A812Y5I3"/>
<dbReference type="Proteomes" id="UP000601435">
    <property type="component" value="Unassembled WGS sequence"/>
</dbReference>
<feature type="compositionally biased region" description="Polar residues" evidence="1">
    <location>
        <begin position="34"/>
        <end position="45"/>
    </location>
</feature>
<protein>
    <submittedName>
        <fullName evidence="2">Uncharacterized protein</fullName>
    </submittedName>
</protein>
<evidence type="ECO:0000256" key="1">
    <source>
        <dbReference type="SAM" id="MobiDB-lite"/>
    </source>
</evidence>
<feature type="region of interest" description="Disordered" evidence="1">
    <location>
        <begin position="134"/>
        <end position="172"/>
    </location>
</feature>
<keyword evidence="3" id="KW-1185">Reference proteome</keyword>
<feature type="region of interest" description="Disordered" evidence="1">
    <location>
        <begin position="34"/>
        <end position="89"/>
    </location>
</feature>
<evidence type="ECO:0000313" key="2">
    <source>
        <dbReference type="EMBL" id="CAE7767432.1"/>
    </source>
</evidence>